<feature type="region of interest" description="Disordered" evidence="3">
    <location>
        <begin position="989"/>
        <end position="1028"/>
    </location>
</feature>
<dbReference type="InterPro" id="IPR007193">
    <property type="entry name" value="Upf2/Nmd2_C"/>
</dbReference>
<evidence type="ECO:0000256" key="2">
    <source>
        <dbReference type="ARBA" id="ARBA00022490"/>
    </source>
</evidence>
<feature type="compositionally biased region" description="Low complexity" evidence="3">
    <location>
        <begin position="497"/>
        <end position="509"/>
    </location>
</feature>
<accession>A0AAD5YBG0</accession>
<dbReference type="GO" id="GO:0003723">
    <property type="term" value="F:RNA binding"/>
    <property type="evidence" value="ECO:0007669"/>
    <property type="project" value="InterPro"/>
</dbReference>
<sequence>MDVGTSSPSSGKVDEELSKKLKRIQLRDLNNRDAGKDLAKTLDSSLKRHTALIKRIRQSLGTENREQILKDIESLSLEKYVDEICGAAVEGMLKCKNEKDVWSAVEIISALHRRFPSAFTPGLVNALLAALAPPSRSYLSTLSPEQREKDDSSRITRQRPVLRVCAELALVGIIRDGPKRSGGEWVMKAIKDLLSNDPTLSSLPLLSIFLKSFSLPYLGLNPPNATSKQVSASSEPGYLSEEVAAASANGKEGGDGDDLVEKDIRDRFRKMCEGYFDSVSKKLVIEHNDRKNHEAYIRSGEIFEDRQQAYEKMTKGYEKLLSSCQTLSELLYLPMPTLKANAAKPDSIQIGKNNPFLDDGEMGEAGETGGTRGKWEDEEERRFYEDIPDLKDYVPRGVLGIEDDLLNGNGRGKDQDSLDGVKEKEERERREREFVEEEVRKLDEELAGLDETPEGDVEIKEAGNLDNGETFDSTLDEVFDDDEDNAPTPIAGTPRTSLPGSPANAAAALPSTSATAAAVPAGPSQLLTALLTRLPDATNRTLIDQAAVDFAFLNSKAARKRLVKFMSQTPRSRIDLLPHYSRLIATLNKYLPDIGNDVVTFLESEFKYLQRKKNVVKELSEERLKVCTVLVRSANLLNRPPFWGRLGKIMTFISSLTKFRVVPPHVILHMFKVCLDDFGYTNVENVALLLEGCGRFLLRSEDTKVPFGKMIELMRRKQSMRHLDQRQQLLLENAYYQCNPPERAAREQKQRTPIELFIHHLIFDVLTKKTIDKVLKLLRKLDWSDKFVYTTLHKVFTKPWKLKYSSIPLLAMLTYDLQRYHSAFAIGIVDQVLEDIRRGLEVNTYALNQRRVASIKLLGELYIYRLVGSGIVFDTLWTLVTFGHPEGRPLPGQICAIDTPDDFFRIRLICVLLDTCGMCFDRGPQQKKLDSFLVFFQMYVFSKVSLPMDVDFMYSDSLEAVRPKLTMFKTFEEAAIAVDDMFSTAFQNAGRDESGEESGDDERREENDDEDGDGSSESPVDERAPSPEAVLLKHNPETLGPSEEDDADFAKELAKLVTESTAESRKVDKKTALALWETSIPPQGIRKKKADDNEEDDVGNDVQGQTGVMNFTVFTKRGNKPQTRQLAIPAESTLAVQTRTAQLQDKVEQQHLKQLVLNYEQREEAEELKALEARNRVGAIKIRYVG</sequence>
<dbReference type="PANTHER" id="PTHR12839:SF7">
    <property type="entry name" value="REGULATOR OF NONSENSE TRANSCRIPTS 2"/>
    <property type="match status" value="1"/>
</dbReference>
<feature type="region of interest" description="Disordered" evidence="3">
    <location>
        <begin position="480"/>
        <end position="509"/>
    </location>
</feature>
<comment type="caution">
    <text evidence="5">The sequence shown here is derived from an EMBL/GenBank/DDBJ whole genome shotgun (WGS) entry which is preliminary data.</text>
</comment>
<name>A0AAD5YBG0_9APHY</name>
<dbReference type="Gene3D" id="4.10.80.160">
    <property type="match status" value="1"/>
</dbReference>
<feature type="compositionally biased region" description="Basic and acidic residues" evidence="3">
    <location>
        <begin position="411"/>
        <end position="433"/>
    </location>
</feature>
<dbReference type="GO" id="GO:0035145">
    <property type="term" value="C:exon-exon junction complex"/>
    <property type="evidence" value="ECO:0007669"/>
    <property type="project" value="TreeGrafter"/>
</dbReference>
<feature type="region of interest" description="Disordered" evidence="3">
    <location>
        <begin position="402"/>
        <end position="433"/>
    </location>
</feature>
<dbReference type="Pfam" id="PF04050">
    <property type="entry name" value="Upf2"/>
    <property type="match status" value="1"/>
</dbReference>
<gene>
    <name evidence="5" type="ORF">NLI96_g10953</name>
</gene>
<comment type="subcellular location">
    <subcellularLocation>
        <location evidence="1">Cytoplasm</location>
    </subcellularLocation>
</comment>
<dbReference type="InterPro" id="IPR016024">
    <property type="entry name" value="ARM-type_fold"/>
</dbReference>
<dbReference type="SMART" id="SM00543">
    <property type="entry name" value="MIF4G"/>
    <property type="match status" value="3"/>
</dbReference>
<proteinExistence type="predicted"/>
<evidence type="ECO:0000256" key="1">
    <source>
        <dbReference type="ARBA" id="ARBA00004496"/>
    </source>
</evidence>
<organism evidence="5 6">
    <name type="scientific">Meripilus lineatus</name>
    <dbReference type="NCBI Taxonomy" id="2056292"/>
    <lineage>
        <taxon>Eukaryota</taxon>
        <taxon>Fungi</taxon>
        <taxon>Dikarya</taxon>
        <taxon>Basidiomycota</taxon>
        <taxon>Agaricomycotina</taxon>
        <taxon>Agaricomycetes</taxon>
        <taxon>Polyporales</taxon>
        <taxon>Meripilaceae</taxon>
        <taxon>Meripilus</taxon>
    </lineage>
</organism>
<keyword evidence="6" id="KW-1185">Reference proteome</keyword>
<feature type="domain" description="MIF4G" evidence="4">
    <location>
        <begin position="46"/>
        <end position="354"/>
    </location>
</feature>
<keyword evidence="2" id="KW-0963">Cytoplasm</keyword>
<evidence type="ECO:0000256" key="3">
    <source>
        <dbReference type="SAM" id="MobiDB-lite"/>
    </source>
</evidence>
<dbReference type="PANTHER" id="PTHR12839">
    <property type="entry name" value="NONSENSE-MEDIATED MRNA DECAY PROTEIN 2 UP-FRAMESHIFT SUPPRESSOR 2"/>
    <property type="match status" value="1"/>
</dbReference>
<evidence type="ECO:0000313" key="5">
    <source>
        <dbReference type="EMBL" id="KAJ3476737.1"/>
    </source>
</evidence>
<feature type="region of interest" description="Disordered" evidence="3">
    <location>
        <begin position="354"/>
        <end position="377"/>
    </location>
</feature>
<dbReference type="GO" id="GO:0005737">
    <property type="term" value="C:cytoplasm"/>
    <property type="evidence" value="ECO:0007669"/>
    <property type="project" value="UniProtKB-SubCell"/>
</dbReference>
<dbReference type="InterPro" id="IPR039762">
    <property type="entry name" value="Nmd2/UPF2"/>
</dbReference>
<dbReference type="Proteomes" id="UP001212997">
    <property type="component" value="Unassembled WGS sequence"/>
</dbReference>
<feature type="region of interest" description="Disordered" evidence="3">
    <location>
        <begin position="1084"/>
        <end position="1104"/>
    </location>
</feature>
<dbReference type="Gene3D" id="1.25.40.180">
    <property type="match status" value="3"/>
</dbReference>
<dbReference type="EMBL" id="JANAWD010000673">
    <property type="protein sequence ID" value="KAJ3476737.1"/>
    <property type="molecule type" value="Genomic_DNA"/>
</dbReference>
<feature type="domain" description="MIF4G" evidence="4">
    <location>
        <begin position="756"/>
        <end position="964"/>
    </location>
</feature>
<evidence type="ECO:0000313" key="6">
    <source>
        <dbReference type="Proteomes" id="UP001212997"/>
    </source>
</evidence>
<protein>
    <recommendedName>
        <fullName evidence="4">MIF4G domain-containing protein</fullName>
    </recommendedName>
</protein>
<evidence type="ECO:0000259" key="4">
    <source>
        <dbReference type="SMART" id="SM00543"/>
    </source>
</evidence>
<dbReference type="InterPro" id="IPR003890">
    <property type="entry name" value="MIF4G-like_typ-3"/>
</dbReference>
<feature type="domain" description="MIF4G" evidence="4">
    <location>
        <begin position="524"/>
        <end position="741"/>
    </location>
</feature>
<dbReference type="Pfam" id="PF02854">
    <property type="entry name" value="MIF4G"/>
    <property type="match status" value="2"/>
</dbReference>
<dbReference type="SUPFAM" id="SSF48371">
    <property type="entry name" value="ARM repeat"/>
    <property type="match status" value="2"/>
</dbReference>
<dbReference type="AlphaFoldDB" id="A0AAD5YBG0"/>
<reference evidence="5" key="1">
    <citation type="submission" date="2022-07" db="EMBL/GenBank/DDBJ databases">
        <title>Genome Sequence of Physisporinus lineatus.</title>
        <authorList>
            <person name="Buettner E."/>
        </authorList>
    </citation>
    <scope>NUCLEOTIDE SEQUENCE</scope>
    <source>
        <strain evidence="5">VT162</strain>
    </source>
</reference>
<dbReference type="GO" id="GO:0000184">
    <property type="term" value="P:nuclear-transcribed mRNA catabolic process, nonsense-mediated decay"/>
    <property type="evidence" value="ECO:0007669"/>
    <property type="project" value="InterPro"/>
</dbReference>
<dbReference type="FunFam" id="1.25.40.180:FF:000037">
    <property type="entry name" value="Nonsense-mediated mRNA decay factor (Upf2)"/>
    <property type="match status" value="1"/>
</dbReference>